<dbReference type="Pfam" id="PF17782">
    <property type="entry name" value="WHD_DprA"/>
    <property type="match status" value="1"/>
</dbReference>
<dbReference type="InterPro" id="IPR057666">
    <property type="entry name" value="DrpA_SLOG"/>
</dbReference>
<dbReference type="Gene3D" id="3.40.50.450">
    <property type="match status" value="1"/>
</dbReference>
<evidence type="ECO:0000256" key="1">
    <source>
        <dbReference type="ARBA" id="ARBA00006525"/>
    </source>
</evidence>
<sequence>MDSVELSAWLRLSLTPGINRTVARRLLAQCGSASAVFEQLPTALLTPAQTTALRTLSAQQQQTLQATQQWLQSPPAGLVHAVITLGDARYPVGLLETADPPLLLYVAGAAEMFSGAGPVFPPQQALAMVGSRNPTAQGAIDALAFARELRAAGLSIVSGMALGIDAAAHTGALEADCAVPGAGPATIAVLGTGLDQIYPRRHEALAQRIARQGLLVSEYPLGTPPLAAHFPQRNRIIAGLAQGTLVVEAALASGSLITARLAVEQGREVFAIPGSIHAPQSRGCHALIRQGAKLVETAQDVLDELQGLPLRQPVPPPRVTAPPPASPVHGGLLSALGFGPLGLDELVARTGWDAAHLQAALLELELAGRVARLPGGLFQRLERG</sequence>
<protein>
    <submittedName>
        <fullName evidence="4">DNA-processing protein DprA</fullName>
    </submittedName>
</protein>
<comment type="caution">
    <text evidence="4">The sequence shown here is derived from an EMBL/GenBank/DDBJ whole genome shotgun (WGS) entry which is preliminary data.</text>
</comment>
<comment type="similarity">
    <text evidence="1">Belongs to the DprA/Smf family.</text>
</comment>
<dbReference type="PANTHER" id="PTHR43022:SF1">
    <property type="entry name" value="PROTEIN SMF"/>
    <property type="match status" value="1"/>
</dbReference>
<dbReference type="Gene3D" id="1.10.10.10">
    <property type="entry name" value="Winged helix-like DNA-binding domain superfamily/Winged helix DNA-binding domain"/>
    <property type="match status" value="1"/>
</dbReference>
<reference evidence="4 5" key="1">
    <citation type="submission" date="2022-09" db="EMBL/GenBank/DDBJ databases">
        <title>Draft genome of isolate Be4.</title>
        <authorList>
            <person name="Sanchez-Castro I."/>
            <person name="Martinez-Rodriguez P."/>
            <person name="Descostes M."/>
            <person name="Merroun M."/>
        </authorList>
    </citation>
    <scope>NUCLEOTIDE SEQUENCE [LARGE SCALE GENOMIC DNA]</scope>
    <source>
        <strain evidence="4 5">Be4</strain>
    </source>
</reference>
<feature type="domain" description="Smf/DprA SLOG" evidence="2">
    <location>
        <begin position="82"/>
        <end position="305"/>
    </location>
</feature>
<dbReference type="Pfam" id="PF02481">
    <property type="entry name" value="DNA_processg_A"/>
    <property type="match status" value="1"/>
</dbReference>
<dbReference type="Proteomes" id="UP001525968">
    <property type="component" value="Unassembled WGS sequence"/>
</dbReference>
<evidence type="ECO:0000313" key="5">
    <source>
        <dbReference type="Proteomes" id="UP001525968"/>
    </source>
</evidence>
<dbReference type="PANTHER" id="PTHR43022">
    <property type="entry name" value="PROTEIN SMF"/>
    <property type="match status" value="1"/>
</dbReference>
<dbReference type="InterPro" id="IPR041614">
    <property type="entry name" value="DprA_WH"/>
</dbReference>
<accession>A0ABT2PMU9</accession>
<evidence type="ECO:0000259" key="3">
    <source>
        <dbReference type="Pfam" id="PF17782"/>
    </source>
</evidence>
<dbReference type="EMBL" id="JAODYH010000005">
    <property type="protein sequence ID" value="MCT9811563.1"/>
    <property type="molecule type" value="Genomic_DNA"/>
</dbReference>
<gene>
    <name evidence="4" type="primary">dprA</name>
    <name evidence="4" type="ORF">N0K08_13010</name>
</gene>
<dbReference type="SUPFAM" id="SSF102405">
    <property type="entry name" value="MCP/YpsA-like"/>
    <property type="match status" value="1"/>
</dbReference>
<dbReference type="InterPro" id="IPR003488">
    <property type="entry name" value="DprA"/>
</dbReference>
<dbReference type="NCBIfam" id="TIGR00732">
    <property type="entry name" value="dprA"/>
    <property type="match status" value="1"/>
</dbReference>
<proteinExistence type="inferred from homology"/>
<feature type="domain" description="DprA winged helix" evidence="3">
    <location>
        <begin position="317"/>
        <end position="376"/>
    </location>
</feature>
<dbReference type="RefSeq" id="WP_261500803.1">
    <property type="nucleotide sequence ID" value="NZ_JAODYH010000005.1"/>
</dbReference>
<organism evidence="4 5">
    <name type="scientific">Acidovorax bellezanensis</name>
    <dbReference type="NCBI Taxonomy" id="2976702"/>
    <lineage>
        <taxon>Bacteria</taxon>
        <taxon>Pseudomonadati</taxon>
        <taxon>Pseudomonadota</taxon>
        <taxon>Betaproteobacteria</taxon>
        <taxon>Burkholderiales</taxon>
        <taxon>Comamonadaceae</taxon>
        <taxon>Acidovorax</taxon>
    </lineage>
</organism>
<dbReference type="InterPro" id="IPR036388">
    <property type="entry name" value="WH-like_DNA-bd_sf"/>
</dbReference>
<evidence type="ECO:0000313" key="4">
    <source>
        <dbReference type="EMBL" id="MCT9811563.1"/>
    </source>
</evidence>
<name>A0ABT2PMU9_9BURK</name>
<evidence type="ECO:0000259" key="2">
    <source>
        <dbReference type="Pfam" id="PF02481"/>
    </source>
</evidence>
<keyword evidence="5" id="KW-1185">Reference proteome</keyword>